<feature type="compositionally biased region" description="Low complexity" evidence="1">
    <location>
        <begin position="65"/>
        <end position="81"/>
    </location>
</feature>
<feature type="transmembrane region" description="Helical" evidence="2">
    <location>
        <begin position="540"/>
        <end position="557"/>
    </location>
</feature>
<dbReference type="InterPro" id="IPR058062">
    <property type="entry name" value="SCO7613_C"/>
</dbReference>
<feature type="transmembrane region" description="Helical" evidence="2">
    <location>
        <begin position="663"/>
        <end position="682"/>
    </location>
</feature>
<dbReference type="Proteomes" id="UP000219514">
    <property type="component" value="Unassembled WGS sequence"/>
</dbReference>
<keyword evidence="2" id="KW-1133">Transmembrane helix</keyword>
<dbReference type="AlphaFoldDB" id="A0A285E9Z0"/>
<feature type="transmembrane region" description="Helical" evidence="2">
    <location>
        <begin position="688"/>
        <end position="705"/>
    </location>
</feature>
<sequence>MTSPNGTPWGVPCPVCGRPSAGPGPAPCPSCGLPAVGEAALVVARIGATIDQLARDRDRLLATLRSVAGSPPGPAGPRSVPWSGDLPPVPAAPLPPAAVPPPPWSRPPRLPPGAPAPGAGAAGHPAARRRVSPQQVLLGLGALLVVAAAIAFVAVAWTRLGLAFQATVMLAVTASACGLSAWTGRKGLRATEEALAAAGAALLAVDLGAAHALGLAGADAVPLRIWTALSCAVVVGVAAGLARLRRSTVTWPLVAVLAAQPVALLLLPPGAVGGTAGAAVALAVALLDVLLPLALRPALQPVARVLALLWTFAGAGLGVAAAWSRPPVDSWSAAVLIAAAGALTLLLLREPRLAATLPRAWVLAGAGAGVAALALSGAMARAGGPGPVAAAALGVALLGAGVLTAHLHAVAAASTAAGTALAVTGSATLLVTERPGALAVVVLGATVPAALSAARLPALRPRALAASLACPAAAALLAQEAGWLGLAATGLLLALVGAAGFGLAALWTPSTEERVTAGTGLLAGLCALATTAGVQAWGQAALVLAVTGAAAGAYALAAHRRDVAVGAVAALVAAAWTAVGGAGVATPEAYTLPAAGGLLLLAVPQLRDGARSWAAEGPAVVTALAPSALMAVAEPSALRLVLVVAGATAFAVAGTLTRRQAPFVVGAAALATVVLGRLTPYAPLAPRWLVLAAAGLILLVLGATYERRRQQAREAVAWVAQMR</sequence>
<feature type="transmembrane region" description="Helical" evidence="2">
    <location>
        <begin position="223"/>
        <end position="242"/>
    </location>
</feature>
<evidence type="ECO:0000313" key="3">
    <source>
        <dbReference type="EMBL" id="SNX95939.1"/>
    </source>
</evidence>
<feature type="transmembrane region" description="Helical" evidence="2">
    <location>
        <begin position="163"/>
        <end position="182"/>
    </location>
</feature>
<dbReference type="NCBIfam" id="NF047321">
    <property type="entry name" value="SCO7613_CTERM"/>
    <property type="match status" value="1"/>
</dbReference>
<name>A0A285E9Z0_9ACTN</name>
<accession>A0A285E9Z0</accession>
<feature type="transmembrane region" description="Helical" evidence="2">
    <location>
        <begin position="273"/>
        <end position="293"/>
    </location>
</feature>
<feature type="transmembrane region" description="Helical" evidence="2">
    <location>
        <begin position="194"/>
        <end position="217"/>
    </location>
</feature>
<keyword evidence="4" id="KW-1185">Reference proteome</keyword>
<feature type="transmembrane region" description="Helical" evidence="2">
    <location>
        <begin position="515"/>
        <end position="534"/>
    </location>
</feature>
<evidence type="ECO:0000313" key="4">
    <source>
        <dbReference type="Proteomes" id="UP000219514"/>
    </source>
</evidence>
<feature type="compositionally biased region" description="Pro residues" evidence="1">
    <location>
        <begin position="87"/>
        <end position="115"/>
    </location>
</feature>
<feature type="transmembrane region" description="Helical" evidence="2">
    <location>
        <begin position="437"/>
        <end position="456"/>
    </location>
</feature>
<feature type="region of interest" description="Disordered" evidence="1">
    <location>
        <begin position="65"/>
        <end position="126"/>
    </location>
</feature>
<keyword evidence="2" id="KW-0812">Transmembrane</keyword>
<dbReference type="RefSeq" id="WP_097205977.1">
    <property type="nucleotide sequence ID" value="NZ_JACHXB010000004.1"/>
</dbReference>
<evidence type="ECO:0008006" key="5">
    <source>
        <dbReference type="Google" id="ProtNLM"/>
    </source>
</evidence>
<reference evidence="3 4" key="1">
    <citation type="submission" date="2017-09" db="EMBL/GenBank/DDBJ databases">
        <authorList>
            <person name="Ehlers B."/>
            <person name="Leendertz F.H."/>
        </authorList>
    </citation>
    <scope>NUCLEOTIDE SEQUENCE [LARGE SCALE GENOMIC DNA]</scope>
    <source>
        <strain evidence="3 4">DSM 46844</strain>
    </source>
</reference>
<evidence type="ECO:0000256" key="2">
    <source>
        <dbReference type="SAM" id="Phobius"/>
    </source>
</evidence>
<gene>
    <name evidence="3" type="ORF">SAMN06893097_103108</name>
</gene>
<feature type="transmembrane region" description="Helical" evidence="2">
    <location>
        <begin position="386"/>
        <end position="403"/>
    </location>
</feature>
<keyword evidence="2" id="KW-0472">Membrane</keyword>
<feature type="transmembrane region" description="Helical" evidence="2">
    <location>
        <begin position="305"/>
        <end position="324"/>
    </location>
</feature>
<feature type="transmembrane region" description="Helical" evidence="2">
    <location>
        <begin position="637"/>
        <end position="656"/>
    </location>
</feature>
<feature type="transmembrane region" description="Helical" evidence="2">
    <location>
        <begin position="136"/>
        <end position="157"/>
    </location>
</feature>
<protein>
    <recommendedName>
        <fullName evidence="5">DUF2157 domain-containing protein</fullName>
    </recommendedName>
</protein>
<feature type="transmembrane region" description="Helical" evidence="2">
    <location>
        <begin position="485"/>
        <end position="508"/>
    </location>
</feature>
<dbReference type="OrthoDB" id="5198838at2"/>
<feature type="transmembrane region" description="Helical" evidence="2">
    <location>
        <begin position="360"/>
        <end position="380"/>
    </location>
</feature>
<dbReference type="EMBL" id="OBDO01000003">
    <property type="protein sequence ID" value="SNX95939.1"/>
    <property type="molecule type" value="Genomic_DNA"/>
</dbReference>
<feature type="transmembrane region" description="Helical" evidence="2">
    <location>
        <begin position="249"/>
        <end position="267"/>
    </location>
</feature>
<proteinExistence type="predicted"/>
<feature type="transmembrane region" description="Helical" evidence="2">
    <location>
        <begin position="330"/>
        <end position="348"/>
    </location>
</feature>
<evidence type="ECO:0000256" key="1">
    <source>
        <dbReference type="SAM" id="MobiDB-lite"/>
    </source>
</evidence>
<feature type="transmembrane region" description="Helical" evidence="2">
    <location>
        <begin position="564"/>
        <end position="584"/>
    </location>
</feature>
<organism evidence="3 4">
    <name type="scientific">Geodermatophilus sabuli</name>
    <dbReference type="NCBI Taxonomy" id="1564158"/>
    <lineage>
        <taxon>Bacteria</taxon>
        <taxon>Bacillati</taxon>
        <taxon>Actinomycetota</taxon>
        <taxon>Actinomycetes</taxon>
        <taxon>Geodermatophilales</taxon>
        <taxon>Geodermatophilaceae</taxon>
        <taxon>Geodermatophilus</taxon>
    </lineage>
</organism>
<feature type="compositionally biased region" description="Low complexity" evidence="1">
    <location>
        <begin position="116"/>
        <end position="125"/>
    </location>
</feature>